<evidence type="ECO:0000259" key="4">
    <source>
        <dbReference type="Pfam" id="PF21530"/>
    </source>
</evidence>
<dbReference type="SUPFAM" id="SSF52540">
    <property type="entry name" value="P-loop containing nucleoside triphosphate hydrolases"/>
    <property type="match status" value="2"/>
</dbReference>
<keyword evidence="6" id="KW-1185">Reference proteome</keyword>
<evidence type="ECO:0000259" key="3">
    <source>
        <dbReference type="Pfam" id="PF05970"/>
    </source>
</evidence>
<protein>
    <recommendedName>
        <fullName evidence="1">ATP-dependent DNA helicase</fullName>
        <ecNumber evidence="1">5.6.2.3</ecNumber>
    </recommendedName>
</protein>
<evidence type="ECO:0000256" key="2">
    <source>
        <dbReference type="SAM" id="MobiDB-lite"/>
    </source>
</evidence>
<evidence type="ECO:0000313" key="6">
    <source>
        <dbReference type="Proteomes" id="UP000823749"/>
    </source>
</evidence>
<feature type="compositionally biased region" description="Low complexity" evidence="2">
    <location>
        <begin position="458"/>
        <end position="467"/>
    </location>
</feature>
<accession>A0AAV6LLK5</accession>
<keyword evidence="1" id="KW-0378">Hydrolase</keyword>
<dbReference type="PANTHER" id="PTHR10492:SF100">
    <property type="entry name" value="ATP-DEPENDENT DNA HELICASE"/>
    <property type="match status" value="1"/>
</dbReference>
<name>A0AAV6LLK5_9ERIC</name>
<proteinExistence type="inferred from homology"/>
<comment type="catalytic activity">
    <reaction evidence="1">
        <text>ATP + H2O = ADP + phosphate + H(+)</text>
        <dbReference type="Rhea" id="RHEA:13065"/>
        <dbReference type="ChEBI" id="CHEBI:15377"/>
        <dbReference type="ChEBI" id="CHEBI:15378"/>
        <dbReference type="ChEBI" id="CHEBI:30616"/>
        <dbReference type="ChEBI" id="CHEBI:43474"/>
        <dbReference type="ChEBI" id="CHEBI:456216"/>
        <dbReference type="EC" id="5.6.2.3"/>
    </reaction>
</comment>
<dbReference type="InterPro" id="IPR010285">
    <property type="entry name" value="DNA_helicase_pif1-like_DEAD"/>
</dbReference>
<dbReference type="Gene3D" id="3.40.50.300">
    <property type="entry name" value="P-loop containing nucleotide triphosphate hydrolases"/>
    <property type="match status" value="1"/>
</dbReference>
<sequence length="503" mass="55118">MATASSGVSASILPNKRTAHSRFKIPISSEGKLSYKVGKQSGLANLLRQTSLIIWDEASMAKKTSIEALDSLLQDIMENNVLFGGKVIVLGGDFRQVLPVIPKGTRDDCINASLVKSYIWPLLTKFRLQENMRARTDRAFSNYILRIGNGLEPEDEAGNIKLPTFLALQPTKTAPSLDQLIQFVFPSIAMGKLDHVSLASSAILTPKNHMVNEINELITNAFPGKEHSYLNFDETINPAQQGLYVDFINSLVLPGMPPHRLVLKKDIPILLLRNINPSNGLCNGTRLICKGFSKHMITAKITDGEKRGTTVTMALNLLPVKDINLDSKNYTIHAIIIEKSLPMQKDQAKVLHSINASSCRISRCLANANKIKQLPPLATMQPLMLESGTSSSTDPVKIVNLPSSVESEPLEPEILQKLAEEKEGPIILKAYMYTYAGISQLRFNVHSMCPAAQPQEITSPPRALTLPPTTPTKRENPGNTSPSETSLETPASKKLKDKITGTS</sequence>
<feature type="region of interest" description="Disordered" evidence="2">
    <location>
        <begin position="453"/>
        <end position="503"/>
    </location>
</feature>
<dbReference type="PANTHER" id="PTHR10492">
    <property type="match status" value="1"/>
</dbReference>
<dbReference type="Proteomes" id="UP000823749">
    <property type="component" value="Chromosome 1"/>
</dbReference>
<comment type="similarity">
    <text evidence="1">Belongs to the helicase family.</text>
</comment>
<gene>
    <name evidence="5" type="ORF">RHGRI_001593</name>
</gene>
<dbReference type="GO" id="GO:0016787">
    <property type="term" value="F:hydrolase activity"/>
    <property type="evidence" value="ECO:0007669"/>
    <property type="project" value="UniProtKB-KW"/>
</dbReference>
<organism evidence="5 6">
    <name type="scientific">Rhododendron griersonianum</name>
    <dbReference type="NCBI Taxonomy" id="479676"/>
    <lineage>
        <taxon>Eukaryota</taxon>
        <taxon>Viridiplantae</taxon>
        <taxon>Streptophyta</taxon>
        <taxon>Embryophyta</taxon>
        <taxon>Tracheophyta</taxon>
        <taxon>Spermatophyta</taxon>
        <taxon>Magnoliopsida</taxon>
        <taxon>eudicotyledons</taxon>
        <taxon>Gunneridae</taxon>
        <taxon>Pentapetalae</taxon>
        <taxon>asterids</taxon>
        <taxon>Ericales</taxon>
        <taxon>Ericaceae</taxon>
        <taxon>Ericoideae</taxon>
        <taxon>Rhodoreae</taxon>
        <taxon>Rhododendron</taxon>
    </lineage>
</organism>
<dbReference type="GO" id="GO:0006281">
    <property type="term" value="P:DNA repair"/>
    <property type="evidence" value="ECO:0007669"/>
    <property type="project" value="UniProtKB-KW"/>
</dbReference>
<dbReference type="EMBL" id="JACTNZ010000001">
    <property type="protein sequence ID" value="KAG5565727.1"/>
    <property type="molecule type" value="Genomic_DNA"/>
</dbReference>
<feature type="domain" description="DNA helicase Pif1-like DEAD-box helicase" evidence="3">
    <location>
        <begin position="2"/>
        <end position="154"/>
    </location>
</feature>
<dbReference type="GO" id="GO:0000723">
    <property type="term" value="P:telomere maintenance"/>
    <property type="evidence" value="ECO:0007669"/>
    <property type="project" value="InterPro"/>
</dbReference>
<dbReference type="GO" id="GO:0043139">
    <property type="term" value="F:5'-3' DNA helicase activity"/>
    <property type="evidence" value="ECO:0007669"/>
    <property type="project" value="UniProtKB-EC"/>
</dbReference>
<dbReference type="EC" id="5.6.2.3" evidence="1"/>
<feature type="domain" description="DNA helicase Pif1-like 2B" evidence="4">
    <location>
        <begin position="246"/>
        <end position="289"/>
    </location>
</feature>
<dbReference type="InterPro" id="IPR049163">
    <property type="entry name" value="Pif1-like_2B_dom"/>
</dbReference>
<comment type="cofactor">
    <cofactor evidence="1">
        <name>Mg(2+)</name>
        <dbReference type="ChEBI" id="CHEBI:18420"/>
    </cofactor>
</comment>
<evidence type="ECO:0000256" key="1">
    <source>
        <dbReference type="RuleBase" id="RU363044"/>
    </source>
</evidence>
<reference evidence="5" key="1">
    <citation type="submission" date="2020-08" db="EMBL/GenBank/DDBJ databases">
        <title>Plant Genome Project.</title>
        <authorList>
            <person name="Zhang R.-G."/>
        </authorList>
    </citation>
    <scope>NUCLEOTIDE SEQUENCE</scope>
    <source>
        <strain evidence="5">WSP0</strain>
        <tissue evidence="5">Leaf</tissue>
    </source>
</reference>
<dbReference type="InterPro" id="IPR027417">
    <property type="entry name" value="P-loop_NTPase"/>
</dbReference>
<dbReference type="Pfam" id="PF21530">
    <property type="entry name" value="Pif1_2B_dom"/>
    <property type="match status" value="1"/>
</dbReference>
<keyword evidence="1" id="KW-0234">DNA repair</keyword>
<keyword evidence="1" id="KW-0067">ATP-binding</keyword>
<dbReference type="GO" id="GO:0006310">
    <property type="term" value="P:DNA recombination"/>
    <property type="evidence" value="ECO:0007669"/>
    <property type="project" value="UniProtKB-KW"/>
</dbReference>
<keyword evidence="1" id="KW-0233">DNA recombination</keyword>
<dbReference type="AlphaFoldDB" id="A0AAV6LLK5"/>
<dbReference type="GO" id="GO:0005524">
    <property type="term" value="F:ATP binding"/>
    <property type="evidence" value="ECO:0007669"/>
    <property type="project" value="UniProtKB-KW"/>
</dbReference>
<feature type="compositionally biased region" description="Polar residues" evidence="2">
    <location>
        <begin position="477"/>
        <end position="489"/>
    </location>
</feature>
<keyword evidence="1" id="KW-0347">Helicase</keyword>
<evidence type="ECO:0000313" key="5">
    <source>
        <dbReference type="EMBL" id="KAG5565727.1"/>
    </source>
</evidence>
<comment type="caution">
    <text evidence="5">The sequence shown here is derived from an EMBL/GenBank/DDBJ whole genome shotgun (WGS) entry which is preliminary data.</text>
</comment>
<keyword evidence="1" id="KW-0227">DNA damage</keyword>
<dbReference type="Pfam" id="PF05970">
    <property type="entry name" value="PIF1"/>
    <property type="match status" value="1"/>
</dbReference>
<keyword evidence="1" id="KW-0547">Nucleotide-binding</keyword>